<sequence length="395" mass="41731">MPILFGVILLDLIGFGIVIPILPFMSPELGADKIDIALIIVTYAACAGISGPFWGRLSDRLGRKPVIMICLAGAAVSYGLLAMASVLWMIFAARAFAGVMAGNLGVASAMMSDLTPPENRARGMGLIGAAFGLGLMLGPLLGGVLAGDNGSFTLPCLVAGLMSLLAIIAAALFLPESVTAERRAASHRQHRDGSGQPLFTMLRETGNRMLVFQFLLHAAAVSSLTYLVPLWLGDLLDWRAREVGMVFGVQGAIIVLLQGGLLGVLVRFVGEWRLLRICILIFLCGLALAVFARTTGWMLSAIFLAMSGASLCMPLLNTITSYRIPAVFRGRMLGTTSSASSWGRVAGPLLAGVNLALFGYTGAWLGCVFIVLVYLTWALTAEPSLRRASPGTPES</sequence>
<name>A0A2N5Y5E0_9GAMM</name>
<proteinExistence type="predicted"/>
<dbReference type="Pfam" id="PF07690">
    <property type="entry name" value="MFS_1"/>
    <property type="match status" value="1"/>
</dbReference>
<comment type="subcellular location">
    <subcellularLocation>
        <location evidence="1">Membrane</location>
        <topology evidence="1">Multi-pass membrane protein</topology>
    </subcellularLocation>
</comment>
<evidence type="ECO:0000259" key="7">
    <source>
        <dbReference type="PROSITE" id="PS50850"/>
    </source>
</evidence>
<evidence type="ECO:0000313" key="9">
    <source>
        <dbReference type="Proteomes" id="UP000234845"/>
    </source>
</evidence>
<feature type="transmembrane region" description="Helical" evidence="6">
    <location>
        <begin position="273"/>
        <end position="291"/>
    </location>
</feature>
<comment type="caution">
    <text evidence="8">The sequence shown here is derived from an EMBL/GenBank/DDBJ whole genome shotgun (WGS) entry which is preliminary data.</text>
</comment>
<feature type="transmembrane region" description="Helical" evidence="6">
    <location>
        <begin position="357"/>
        <end position="377"/>
    </location>
</feature>
<dbReference type="Gene3D" id="1.20.1250.20">
    <property type="entry name" value="MFS general substrate transporter like domains"/>
    <property type="match status" value="1"/>
</dbReference>
<evidence type="ECO:0000256" key="1">
    <source>
        <dbReference type="ARBA" id="ARBA00004141"/>
    </source>
</evidence>
<dbReference type="InterPro" id="IPR020846">
    <property type="entry name" value="MFS_dom"/>
</dbReference>
<feature type="transmembrane region" description="Helical" evidence="6">
    <location>
        <begin position="297"/>
        <end position="320"/>
    </location>
</feature>
<accession>A0A2N5Y5E0</accession>
<dbReference type="GO" id="GO:0016020">
    <property type="term" value="C:membrane"/>
    <property type="evidence" value="ECO:0007669"/>
    <property type="project" value="UniProtKB-SubCell"/>
</dbReference>
<feature type="domain" description="Major facilitator superfamily (MFS) profile" evidence="7">
    <location>
        <begin position="1"/>
        <end position="384"/>
    </location>
</feature>
<feature type="transmembrane region" description="Helical" evidence="6">
    <location>
        <begin position="126"/>
        <end position="146"/>
    </location>
</feature>
<feature type="transmembrane region" description="Helical" evidence="6">
    <location>
        <begin position="210"/>
        <end position="232"/>
    </location>
</feature>
<keyword evidence="4 6" id="KW-1133">Transmembrane helix</keyword>
<feature type="transmembrane region" description="Helical" evidence="6">
    <location>
        <begin position="96"/>
        <end position="114"/>
    </location>
</feature>
<feature type="transmembrane region" description="Helical" evidence="6">
    <location>
        <begin position="244"/>
        <end position="266"/>
    </location>
</feature>
<dbReference type="InterPro" id="IPR011701">
    <property type="entry name" value="MFS"/>
</dbReference>
<protein>
    <submittedName>
        <fullName evidence="8">MFS transporter</fullName>
    </submittedName>
</protein>
<feature type="transmembrane region" description="Helical" evidence="6">
    <location>
        <begin position="36"/>
        <end position="54"/>
    </location>
</feature>
<dbReference type="PANTHER" id="PTHR23504">
    <property type="entry name" value="MAJOR FACILITATOR SUPERFAMILY DOMAIN-CONTAINING PROTEIN 10"/>
    <property type="match status" value="1"/>
</dbReference>
<dbReference type="PANTHER" id="PTHR23504:SF15">
    <property type="entry name" value="MAJOR FACILITATOR SUPERFAMILY (MFS) PROFILE DOMAIN-CONTAINING PROTEIN"/>
    <property type="match status" value="1"/>
</dbReference>
<dbReference type="GO" id="GO:0022857">
    <property type="term" value="F:transmembrane transporter activity"/>
    <property type="evidence" value="ECO:0007669"/>
    <property type="project" value="InterPro"/>
</dbReference>
<feature type="transmembrane region" description="Helical" evidence="6">
    <location>
        <begin position="152"/>
        <end position="174"/>
    </location>
</feature>
<keyword evidence="2" id="KW-0813">Transport</keyword>
<dbReference type="SUPFAM" id="SSF103473">
    <property type="entry name" value="MFS general substrate transporter"/>
    <property type="match status" value="1"/>
</dbReference>
<dbReference type="OrthoDB" id="9764259at2"/>
<dbReference type="InterPro" id="IPR001958">
    <property type="entry name" value="Tet-R_TetA/multi-R_MdtG-like"/>
</dbReference>
<organism evidence="8 9">
    <name type="scientific">Kineobactrum sediminis</name>
    <dbReference type="NCBI Taxonomy" id="1905677"/>
    <lineage>
        <taxon>Bacteria</taxon>
        <taxon>Pseudomonadati</taxon>
        <taxon>Pseudomonadota</taxon>
        <taxon>Gammaproteobacteria</taxon>
        <taxon>Cellvibrionales</taxon>
        <taxon>Halieaceae</taxon>
        <taxon>Kineobactrum</taxon>
    </lineage>
</organism>
<dbReference type="AlphaFoldDB" id="A0A2N5Y5E0"/>
<reference evidence="9" key="1">
    <citation type="submission" date="2017-11" db="EMBL/GenBank/DDBJ databases">
        <title>The draft genome sequence of Chromatocurvus sp. F02.</title>
        <authorList>
            <person name="Du Z.-J."/>
            <person name="Chang Y.-Q."/>
        </authorList>
    </citation>
    <scope>NUCLEOTIDE SEQUENCE [LARGE SCALE GENOMIC DNA]</scope>
    <source>
        <strain evidence="9">F02</strain>
    </source>
</reference>
<evidence type="ECO:0000256" key="2">
    <source>
        <dbReference type="ARBA" id="ARBA00022448"/>
    </source>
</evidence>
<keyword evidence="5 6" id="KW-0472">Membrane</keyword>
<dbReference type="Proteomes" id="UP000234845">
    <property type="component" value="Unassembled WGS sequence"/>
</dbReference>
<dbReference type="PROSITE" id="PS50850">
    <property type="entry name" value="MFS"/>
    <property type="match status" value="1"/>
</dbReference>
<dbReference type="InterPro" id="IPR036259">
    <property type="entry name" value="MFS_trans_sf"/>
</dbReference>
<keyword evidence="9" id="KW-1185">Reference proteome</keyword>
<keyword evidence="3 6" id="KW-0812">Transmembrane</keyword>
<dbReference type="PRINTS" id="PR01035">
    <property type="entry name" value="TCRTETA"/>
</dbReference>
<dbReference type="RefSeq" id="WP_101520263.1">
    <property type="nucleotide sequence ID" value="NZ_PKLZ01000002.1"/>
</dbReference>
<evidence type="ECO:0000256" key="5">
    <source>
        <dbReference type="ARBA" id="ARBA00023136"/>
    </source>
</evidence>
<evidence type="ECO:0000256" key="4">
    <source>
        <dbReference type="ARBA" id="ARBA00022989"/>
    </source>
</evidence>
<evidence type="ECO:0000313" key="8">
    <source>
        <dbReference type="EMBL" id="PLW83582.1"/>
    </source>
</evidence>
<feature type="transmembrane region" description="Helical" evidence="6">
    <location>
        <begin position="66"/>
        <end position="90"/>
    </location>
</feature>
<evidence type="ECO:0000256" key="6">
    <source>
        <dbReference type="SAM" id="Phobius"/>
    </source>
</evidence>
<feature type="transmembrane region" description="Helical" evidence="6">
    <location>
        <begin position="7"/>
        <end position="24"/>
    </location>
</feature>
<gene>
    <name evidence="8" type="ORF">CWI75_04310</name>
</gene>
<evidence type="ECO:0000256" key="3">
    <source>
        <dbReference type="ARBA" id="ARBA00022692"/>
    </source>
</evidence>
<dbReference type="EMBL" id="PKLZ01000002">
    <property type="protein sequence ID" value="PLW83582.1"/>
    <property type="molecule type" value="Genomic_DNA"/>
</dbReference>